<dbReference type="AlphaFoldDB" id="A0A381U063"/>
<accession>A0A381U063</accession>
<evidence type="ECO:0000259" key="4">
    <source>
        <dbReference type="PROSITE" id="PS51987"/>
    </source>
</evidence>
<dbReference type="PANTHER" id="PTHR43785:SF12">
    <property type="entry name" value="TYPE-1 GLUTAMINE SYNTHETASE 2"/>
    <property type="match status" value="1"/>
</dbReference>
<protein>
    <recommendedName>
        <fullName evidence="4">GS catalytic domain-containing protein</fullName>
    </recommendedName>
</protein>
<reference evidence="5" key="1">
    <citation type="submission" date="2018-05" db="EMBL/GenBank/DDBJ databases">
        <authorList>
            <person name="Lanie J.A."/>
            <person name="Ng W.-L."/>
            <person name="Kazmierczak K.M."/>
            <person name="Andrzejewski T.M."/>
            <person name="Davidsen T.M."/>
            <person name="Wayne K.J."/>
            <person name="Tettelin H."/>
            <person name="Glass J.I."/>
            <person name="Rusch D."/>
            <person name="Podicherti R."/>
            <person name="Tsui H.-C.T."/>
            <person name="Winkler M.E."/>
        </authorList>
    </citation>
    <scope>NUCLEOTIDE SEQUENCE</scope>
</reference>
<evidence type="ECO:0000313" key="5">
    <source>
        <dbReference type="EMBL" id="SVA21068.1"/>
    </source>
</evidence>
<dbReference type="InterPro" id="IPR014746">
    <property type="entry name" value="Gln_synth/guanido_kin_cat_dom"/>
</dbReference>
<dbReference type="InterPro" id="IPR008146">
    <property type="entry name" value="Gln_synth_cat_dom"/>
</dbReference>
<sequence length="430" mass="47439">MNGILRGKRIDVAEAKTLYTKGINLPAGTHLLDSGGDVIDGLILGTDDGDPDLIATPVEHSLTLVPWLENPTAQTIITLSDQENVPYAFESRNIAKKALSIINDQGVFPVVAVELEFYLIHDPDALSVSPRHGPVPGTRLHQEGPQVYSLEDLRELDPFFNQLKKNCELQSIPAGTAISEFSAGQFEVNLHHVDDPVLACDQALLLRRVVRETAKSFGLGATFMAKPFMESAGSGMHIHISLKDQEGENLFKFDKSDQTGFNKALQYAVGGLVQTMSEGVAIFCPNANSYRRFQPGFFAPITPNWGPNHRNVSIRIPLSDENNVRIEHRAAGADANPYLVLAAVLGGISDGLKNNTKPPQMIAQGEIIDPEITLPVRWETALSVFEKAKILPNYLGAEYSKVFLHSRRCECDRFHSQIGNKDFEWYLRSI</sequence>
<dbReference type="Pfam" id="PF00120">
    <property type="entry name" value="Gln-synt_C"/>
    <property type="match status" value="1"/>
</dbReference>
<dbReference type="SUPFAM" id="SSF54368">
    <property type="entry name" value="Glutamine synthetase, N-terminal domain"/>
    <property type="match status" value="1"/>
</dbReference>
<dbReference type="GO" id="GO:0006598">
    <property type="term" value="P:polyamine catabolic process"/>
    <property type="evidence" value="ECO:0007669"/>
    <property type="project" value="TreeGrafter"/>
</dbReference>
<evidence type="ECO:0000256" key="3">
    <source>
        <dbReference type="ARBA" id="ARBA00022842"/>
    </source>
</evidence>
<keyword evidence="2" id="KW-0436">Ligase</keyword>
<keyword evidence="3" id="KW-0460">Magnesium</keyword>
<dbReference type="SUPFAM" id="SSF55931">
    <property type="entry name" value="Glutamine synthetase/guanido kinase"/>
    <property type="match status" value="1"/>
</dbReference>
<evidence type="ECO:0000256" key="2">
    <source>
        <dbReference type="ARBA" id="ARBA00022598"/>
    </source>
</evidence>
<feature type="domain" description="GS catalytic" evidence="4">
    <location>
        <begin position="91"/>
        <end position="430"/>
    </location>
</feature>
<evidence type="ECO:0000256" key="1">
    <source>
        <dbReference type="ARBA" id="ARBA00001946"/>
    </source>
</evidence>
<dbReference type="PROSITE" id="PS51987">
    <property type="entry name" value="GS_CATALYTIC"/>
    <property type="match status" value="1"/>
</dbReference>
<dbReference type="PANTHER" id="PTHR43785">
    <property type="entry name" value="GAMMA-GLUTAMYLPUTRESCINE SYNTHETASE"/>
    <property type="match status" value="1"/>
</dbReference>
<name>A0A381U063_9ZZZZ</name>
<dbReference type="SMART" id="SM01230">
    <property type="entry name" value="Gln-synt_C"/>
    <property type="match status" value="1"/>
</dbReference>
<comment type="cofactor">
    <cofactor evidence="1">
        <name>Mg(2+)</name>
        <dbReference type="ChEBI" id="CHEBI:18420"/>
    </cofactor>
</comment>
<dbReference type="InterPro" id="IPR027303">
    <property type="entry name" value="Gln_synth_gly_rich_site"/>
</dbReference>
<dbReference type="GO" id="GO:0006542">
    <property type="term" value="P:glutamine biosynthetic process"/>
    <property type="evidence" value="ECO:0007669"/>
    <property type="project" value="InterPro"/>
</dbReference>
<dbReference type="EMBL" id="UINC01005397">
    <property type="protein sequence ID" value="SVA21068.1"/>
    <property type="molecule type" value="Genomic_DNA"/>
</dbReference>
<dbReference type="InterPro" id="IPR036651">
    <property type="entry name" value="Gln_synt_N_sf"/>
</dbReference>
<dbReference type="PROSITE" id="PS00181">
    <property type="entry name" value="GLNA_ATP"/>
    <property type="match status" value="1"/>
</dbReference>
<gene>
    <name evidence="5" type="ORF">METZ01_LOCUS73922</name>
</gene>
<dbReference type="Gene3D" id="3.30.590.10">
    <property type="entry name" value="Glutamine synthetase/guanido kinase, catalytic domain"/>
    <property type="match status" value="1"/>
</dbReference>
<dbReference type="GO" id="GO:0004356">
    <property type="term" value="F:glutamine synthetase activity"/>
    <property type="evidence" value="ECO:0007669"/>
    <property type="project" value="InterPro"/>
</dbReference>
<proteinExistence type="predicted"/>
<organism evidence="5">
    <name type="scientific">marine metagenome</name>
    <dbReference type="NCBI Taxonomy" id="408172"/>
    <lineage>
        <taxon>unclassified sequences</taxon>
        <taxon>metagenomes</taxon>
        <taxon>ecological metagenomes</taxon>
    </lineage>
</organism>